<evidence type="ECO:0000256" key="1">
    <source>
        <dbReference type="SAM" id="MobiDB-lite"/>
    </source>
</evidence>
<proteinExistence type="predicted"/>
<gene>
    <name evidence="2" type="ORF">GX51_03733</name>
</gene>
<feature type="region of interest" description="Disordered" evidence="1">
    <location>
        <begin position="12"/>
        <end position="36"/>
    </location>
</feature>
<dbReference type="Proteomes" id="UP000224080">
    <property type="component" value="Unassembled WGS sequence"/>
</dbReference>
<comment type="caution">
    <text evidence="2">The sequence shown here is derived from an EMBL/GenBank/DDBJ whole genome shotgun (WGS) entry which is preliminary data.</text>
</comment>
<keyword evidence="3" id="KW-1185">Reference proteome</keyword>
<organism evidence="2 3">
    <name type="scientific">Blastomyces parvus</name>
    <dbReference type="NCBI Taxonomy" id="2060905"/>
    <lineage>
        <taxon>Eukaryota</taxon>
        <taxon>Fungi</taxon>
        <taxon>Dikarya</taxon>
        <taxon>Ascomycota</taxon>
        <taxon>Pezizomycotina</taxon>
        <taxon>Eurotiomycetes</taxon>
        <taxon>Eurotiomycetidae</taxon>
        <taxon>Onygenales</taxon>
        <taxon>Ajellomycetaceae</taxon>
        <taxon>Blastomyces</taxon>
    </lineage>
</organism>
<evidence type="ECO:0000313" key="3">
    <source>
        <dbReference type="Proteomes" id="UP000224080"/>
    </source>
</evidence>
<name>A0A2B7X5J9_9EURO</name>
<dbReference type="AlphaFoldDB" id="A0A2B7X5J9"/>
<accession>A0A2B7X5J9</accession>
<sequence>MAGLHAALKHISNQAMQKSRPIDYGTTDDARTKGASEPREICLPSCGLRSAGTAAGIIRASTRLIGPRKDHSAMIKDQNCLRVRCGVKAVHELTGGVLRQFPVRCKR</sequence>
<evidence type="ECO:0000313" key="2">
    <source>
        <dbReference type="EMBL" id="PGH04063.1"/>
    </source>
</evidence>
<reference evidence="2 3" key="1">
    <citation type="submission" date="2017-10" db="EMBL/GenBank/DDBJ databases">
        <title>Comparative genomics in systemic dimorphic fungi from Ajellomycetaceae.</title>
        <authorList>
            <person name="Munoz J.F."/>
            <person name="Mcewen J.G."/>
            <person name="Clay O.K."/>
            <person name="Cuomo C.A."/>
        </authorList>
    </citation>
    <scope>NUCLEOTIDE SEQUENCE [LARGE SCALE GENOMIC DNA]</scope>
    <source>
        <strain evidence="2 3">UAMH130</strain>
    </source>
</reference>
<protein>
    <submittedName>
        <fullName evidence="2">Uncharacterized protein</fullName>
    </submittedName>
</protein>
<dbReference type="EMBL" id="PDNC01000042">
    <property type="protein sequence ID" value="PGH04063.1"/>
    <property type="molecule type" value="Genomic_DNA"/>
</dbReference>